<dbReference type="AlphaFoldDB" id="A0AAP0EQW3"/>
<protein>
    <submittedName>
        <fullName evidence="1">Uncharacterized protein</fullName>
    </submittedName>
</protein>
<evidence type="ECO:0000313" key="1">
    <source>
        <dbReference type="EMBL" id="KAK9095192.1"/>
    </source>
</evidence>
<reference evidence="1 2" key="1">
    <citation type="submission" date="2024-01" db="EMBL/GenBank/DDBJ databases">
        <title>Genome assemblies of Stephania.</title>
        <authorList>
            <person name="Yang L."/>
        </authorList>
    </citation>
    <scope>NUCLEOTIDE SEQUENCE [LARGE SCALE GENOMIC DNA]</scope>
    <source>
        <strain evidence="1">JXDWG</strain>
        <tissue evidence="1">Leaf</tissue>
    </source>
</reference>
<proteinExistence type="predicted"/>
<dbReference type="PANTHER" id="PTHR35285:SF1">
    <property type="entry name" value="2-C-METHYL-D-ERYTHRITOL 4-PHOSPHATE CYTIDYLYLTRANSFERASE"/>
    <property type="match status" value="1"/>
</dbReference>
<organism evidence="1 2">
    <name type="scientific">Stephania cephalantha</name>
    <dbReference type="NCBI Taxonomy" id="152367"/>
    <lineage>
        <taxon>Eukaryota</taxon>
        <taxon>Viridiplantae</taxon>
        <taxon>Streptophyta</taxon>
        <taxon>Embryophyta</taxon>
        <taxon>Tracheophyta</taxon>
        <taxon>Spermatophyta</taxon>
        <taxon>Magnoliopsida</taxon>
        <taxon>Ranunculales</taxon>
        <taxon>Menispermaceae</taxon>
        <taxon>Menispermoideae</taxon>
        <taxon>Cissampelideae</taxon>
        <taxon>Stephania</taxon>
    </lineage>
</organism>
<accession>A0AAP0EQW3</accession>
<dbReference type="PANTHER" id="PTHR35285">
    <property type="entry name" value="2-C-METHYL-D-ERYTHRITOL 4-PHOSPHATE CYTIDYLYLTRANSFERASE"/>
    <property type="match status" value="1"/>
</dbReference>
<name>A0AAP0EQW3_9MAGN</name>
<dbReference type="EMBL" id="JBBNAG010000011">
    <property type="protein sequence ID" value="KAK9095192.1"/>
    <property type="molecule type" value="Genomic_DNA"/>
</dbReference>
<keyword evidence="2" id="KW-1185">Reference proteome</keyword>
<sequence length="203" mass="23306">MDVDDYNDGTWPSCLCREPRFDMKELHESLAPRAADPNNDWHDYKLNHARCKVSQIQFLQDSGMNVDYRTIPQKDLAKFVLSRGGWSKLLCTGEKVRRLVDVALVFVGKEDYLVSRVEKKARRTNRFDYSMRWKFLFFELDGAWSKPTMDKIVLLLAPRLLEELVKHPQELLEGAGDGVGPMVVFSSLEAEAHSHAYRGINGS</sequence>
<dbReference type="Proteomes" id="UP001419268">
    <property type="component" value="Unassembled WGS sequence"/>
</dbReference>
<evidence type="ECO:0000313" key="2">
    <source>
        <dbReference type="Proteomes" id="UP001419268"/>
    </source>
</evidence>
<gene>
    <name evidence="1" type="ORF">Scep_026661</name>
</gene>
<comment type="caution">
    <text evidence="1">The sequence shown here is derived from an EMBL/GenBank/DDBJ whole genome shotgun (WGS) entry which is preliminary data.</text>
</comment>